<dbReference type="SUPFAM" id="SSF48019">
    <property type="entry name" value="post-AAA+ oligomerization domain-like"/>
    <property type="match status" value="1"/>
</dbReference>
<dbReference type="Gene3D" id="1.10.8.60">
    <property type="match status" value="1"/>
</dbReference>
<sequence length="350" mass="38352">MAKKAESGRNPMALYRTYRPSTFEEVRGQEQVVSVLEAAVKKDEIAHAYLFAGGRGTGKTSMARLLAAAVGTAEEDIYEMDAASNRGIDEIRELREGVATLPFNSRYKFYIIDEAHALTRDAWGALLKTLEEPPAHVIFVLATTELDRVPETIISRCQVFQFKKPSHEVLKKLVQDVAKKERASLEPTGAELIALMGEGSFRDTLSILQKVLTVSRDKKLTEAEVGKVVGAPSSKTVHDFLHALADKNTEEAIAAFHEAVTNGSEPRVFLLLAITKVRGVLLMRYAPKLEKELAEQFGGDDLAILKELAGAKGAAINSSVLAELLTAYIETSRAPYPAIPLELALYRLNS</sequence>
<evidence type="ECO:0000256" key="6">
    <source>
        <dbReference type="RuleBase" id="RU364063"/>
    </source>
</evidence>
<dbReference type="SUPFAM" id="SSF52540">
    <property type="entry name" value="P-loop containing nucleoside triphosphate hydrolases"/>
    <property type="match status" value="1"/>
</dbReference>
<comment type="similarity">
    <text evidence="6">Belongs to the DnaX/STICHEL family.</text>
</comment>
<accession>A0A1F4XSH6</accession>
<dbReference type="Pfam" id="PF12169">
    <property type="entry name" value="DNA_pol3_gamma3"/>
    <property type="match status" value="1"/>
</dbReference>
<dbReference type="CDD" id="cd00009">
    <property type="entry name" value="AAA"/>
    <property type="match status" value="1"/>
</dbReference>
<feature type="domain" description="AAA+ ATPase" evidence="7">
    <location>
        <begin position="45"/>
        <end position="166"/>
    </location>
</feature>
<evidence type="ECO:0000313" key="8">
    <source>
        <dbReference type="EMBL" id="OGC84689.1"/>
    </source>
</evidence>
<keyword evidence="2 6" id="KW-0548">Nucleotidyltransferase</keyword>
<comment type="caution">
    <text evidence="8">The sequence shown here is derived from an EMBL/GenBank/DDBJ whole genome shotgun (WGS) entry which is preliminary data.</text>
</comment>
<dbReference type="Pfam" id="PF13177">
    <property type="entry name" value="DNA_pol3_delta2"/>
    <property type="match status" value="2"/>
</dbReference>
<reference evidence="8 9" key="1">
    <citation type="journal article" date="2016" name="Nat. Commun.">
        <title>Thousands of microbial genomes shed light on interconnected biogeochemical processes in an aquifer system.</title>
        <authorList>
            <person name="Anantharaman K."/>
            <person name="Brown C.T."/>
            <person name="Hug L.A."/>
            <person name="Sharon I."/>
            <person name="Castelle C.J."/>
            <person name="Probst A.J."/>
            <person name="Thomas B.C."/>
            <person name="Singh A."/>
            <person name="Wilkins M.J."/>
            <person name="Karaoz U."/>
            <person name="Brodie E.L."/>
            <person name="Williams K.H."/>
            <person name="Hubbard S.S."/>
            <person name="Banfield J.F."/>
        </authorList>
    </citation>
    <scope>NUCLEOTIDE SEQUENCE [LARGE SCALE GENOMIC DNA]</scope>
</reference>
<organism evidence="8 9">
    <name type="scientific">Candidatus Adlerbacteria bacterium RIFCSPHIGHO2_12_FULL_53_18</name>
    <dbReference type="NCBI Taxonomy" id="1797242"/>
    <lineage>
        <taxon>Bacteria</taxon>
        <taxon>Candidatus Adleribacteriota</taxon>
    </lineage>
</organism>
<keyword evidence="3 6" id="KW-0235">DNA replication</keyword>
<keyword evidence="4 6" id="KW-0239">DNA-directed DNA polymerase</keyword>
<dbReference type="AlphaFoldDB" id="A0A1F4XSH6"/>
<comment type="catalytic activity">
    <reaction evidence="5 6">
        <text>DNA(n) + a 2'-deoxyribonucleoside 5'-triphosphate = DNA(n+1) + diphosphate</text>
        <dbReference type="Rhea" id="RHEA:22508"/>
        <dbReference type="Rhea" id="RHEA-COMP:17339"/>
        <dbReference type="Rhea" id="RHEA-COMP:17340"/>
        <dbReference type="ChEBI" id="CHEBI:33019"/>
        <dbReference type="ChEBI" id="CHEBI:61560"/>
        <dbReference type="ChEBI" id="CHEBI:173112"/>
        <dbReference type="EC" id="2.7.7.7"/>
    </reaction>
</comment>
<evidence type="ECO:0000256" key="1">
    <source>
        <dbReference type="ARBA" id="ARBA00022679"/>
    </source>
</evidence>
<dbReference type="GO" id="GO:0005524">
    <property type="term" value="F:ATP binding"/>
    <property type="evidence" value="ECO:0007669"/>
    <property type="project" value="UniProtKB-KW"/>
</dbReference>
<keyword evidence="6" id="KW-0547">Nucleotide-binding</keyword>
<dbReference type="GO" id="GO:0003677">
    <property type="term" value="F:DNA binding"/>
    <property type="evidence" value="ECO:0007669"/>
    <property type="project" value="InterPro"/>
</dbReference>
<dbReference type="InterPro" id="IPR022754">
    <property type="entry name" value="DNA_pol_III_gamma-3"/>
</dbReference>
<dbReference type="GO" id="GO:0009360">
    <property type="term" value="C:DNA polymerase III complex"/>
    <property type="evidence" value="ECO:0007669"/>
    <property type="project" value="InterPro"/>
</dbReference>
<dbReference type="InterPro" id="IPR003593">
    <property type="entry name" value="AAA+_ATPase"/>
</dbReference>
<evidence type="ECO:0000256" key="2">
    <source>
        <dbReference type="ARBA" id="ARBA00022695"/>
    </source>
</evidence>
<evidence type="ECO:0000256" key="3">
    <source>
        <dbReference type="ARBA" id="ARBA00022705"/>
    </source>
</evidence>
<dbReference type="EMBL" id="MEWW01000010">
    <property type="protein sequence ID" value="OGC84689.1"/>
    <property type="molecule type" value="Genomic_DNA"/>
</dbReference>
<keyword evidence="6" id="KW-0067">ATP-binding</keyword>
<dbReference type="GO" id="GO:0003887">
    <property type="term" value="F:DNA-directed DNA polymerase activity"/>
    <property type="evidence" value="ECO:0007669"/>
    <property type="project" value="UniProtKB-KW"/>
</dbReference>
<evidence type="ECO:0000313" key="9">
    <source>
        <dbReference type="Proteomes" id="UP000178091"/>
    </source>
</evidence>
<dbReference type="Gene3D" id="1.20.272.10">
    <property type="match status" value="1"/>
</dbReference>
<proteinExistence type="inferred from homology"/>
<dbReference type="GO" id="GO:0006261">
    <property type="term" value="P:DNA-templated DNA replication"/>
    <property type="evidence" value="ECO:0007669"/>
    <property type="project" value="TreeGrafter"/>
</dbReference>
<dbReference type="Proteomes" id="UP000178091">
    <property type="component" value="Unassembled WGS sequence"/>
</dbReference>
<dbReference type="InterPro" id="IPR050238">
    <property type="entry name" value="DNA_Rep/Repair_Clamp_Loader"/>
</dbReference>
<dbReference type="SMART" id="SM00382">
    <property type="entry name" value="AAA"/>
    <property type="match status" value="1"/>
</dbReference>
<dbReference type="NCBIfam" id="TIGR02397">
    <property type="entry name" value="dnaX_nterm"/>
    <property type="match status" value="1"/>
</dbReference>
<name>A0A1F4XSH6_9BACT</name>
<evidence type="ECO:0000256" key="5">
    <source>
        <dbReference type="ARBA" id="ARBA00049244"/>
    </source>
</evidence>
<evidence type="ECO:0000259" key="7">
    <source>
        <dbReference type="SMART" id="SM00382"/>
    </source>
</evidence>
<dbReference type="InterPro" id="IPR012763">
    <property type="entry name" value="DNA_pol_III_sug/sutau_N"/>
</dbReference>
<dbReference type="PANTHER" id="PTHR11669:SF0">
    <property type="entry name" value="PROTEIN STICHEL-LIKE 2"/>
    <property type="match status" value="1"/>
</dbReference>
<keyword evidence="1 6" id="KW-0808">Transferase</keyword>
<evidence type="ECO:0000256" key="4">
    <source>
        <dbReference type="ARBA" id="ARBA00022932"/>
    </source>
</evidence>
<dbReference type="InterPro" id="IPR027417">
    <property type="entry name" value="P-loop_NTPase"/>
</dbReference>
<protein>
    <recommendedName>
        <fullName evidence="6">DNA polymerase III subunit gamma/tau</fullName>
        <ecNumber evidence="6">2.7.7.7</ecNumber>
    </recommendedName>
</protein>
<dbReference type="InterPro" id="IPR008921">
    <property type="entry name" value="DNA_pol3_clamp-load_cplx_C"/>
</dbReference>
<dbReference type="EC" id="2.7.7.7" evidence="6"/>
<dbReference type="PANTHER" id="PTHR11669">
    <property type="entry name" value="REPLICATION FACTOR C / DNA POLYMERASE III GAMMA-TAU SUBUNIT"/>
    <property type="match status" value="1"/>
</dbReference>
<gene>
    <name evidence="6" type="primary">dnaX</name>
    <name evidence="8" type="ORF">A3F55_02370</name>
</gene>
<comment type="function">
    <text evidence="6">DNA polymerase III is a complex, multichain enzyme responsible for most of the replicative synthesis in bacteria. This DNA polymerase also exhibits 3' to 5' exonuclease activity.</text>
</comment>
<comment type="subunit">
    <text evidence="6">DNA polymerase III contains a core (composed of alpha, epsilon and theta chains) that associates with a tau subunit. This core dimerizes to form the POLIII' complex. PolIII' associates with the gamma complex (composed of gamma, delta, delta', psi and chi chains) and with the beta chain to form the complete DNA polymerase III complex.</text>
</comment>
<dbReference type="Gene3D" id="3.40.50.300">
    <property type="entry name" value="P-loop containing nucleotide triphosphate hydrolases"/>
    <property type="match status" value="1"/>
</dbReference>